<protein>
    <recommendedName>
        <fullName evidence="4">Glycolipid-binding domain-containing protein</fullName>
    </recommendedName>
</protein>
<dbReference type="RefSeq" id="WP_129519351.1">
    <property type="nucleotide sequence ID" value="NZ_SDPN01000003.1"/>
</dbReference>
<evidence type="ECO:0000313" key="3">
    <source>
        <dbReference type="Proteomes" id="UP000293865"/>
    </source>
</evidence>
<keyword evidence="3" id="KW-1185">Reference proteome</keyword>
<name>A0A4Q2L514_9MICO</name>
<proteinExistence type="predicted"/>
<sequence>MVFAPLPSTAAWRHELARDGFEVAYFQADGSRSRFIGCTTAVEEGATAVVTYDIIVDADWATRRAKVALQSESGARRVLLESEGHGHWRIDGEPAPWLDGCLDVDLESSAMTNTLPVHRMRLDVGERADAPAVYVRMFDLSVERLEQGYRRIADADADAETDADAGSREPRSTRAGERYDYRSPAFDFECVLVFDESGLVLDYPEIAVRVA</sequence>
<accession>A0A4Q2L514</accession>
<dbReference type="OrthoDB" id="7347529at2"/>
<dbReference type="SUPFAM" id="SSF159275">
    <property type="entry name" value="PA1994-like"/>
    <property type="match status" value="1"/>
</dbReference>
<evidence type="ECO:0008006" key="4">
    <source>
        <dbReference type="Google" id="ProtNLM"/>
    </source>
</evidence>
<dbReference type="Pfam" id="PF06475">
    <property type="entry name" value="Glycolipid_bind"/>
    <property type="match status" value="1"/>
</dbReference>
<evidence type="ECO:0000313" key="2">
    <source>
        <dbReference type="EMBL" id="RXZ72729.1"/>
    </source>
</evidence>
<organism evidence="2 3">
    <name type="scientific">Agromyces albus</name>
    <dbReference type="NCBI Taxonomy" id="205332"/>
    <lineage>
        <taxon>Bacteria</taxon>
        <taxon>Bacillati</taxon>
        <taxon>Actinomycetota</taxon>
        <taxon>Actinomycetes</taxon>
        <taxon>Micrococcales</taxon>
        <taxon>Microbacteriaceae</taxon>
        <taxon>Agromyces</taxon>
    </lineage>
</organism>
<feature type="region of interest" description="Disordered" evidence="1">
    <location>
        <begin position="156"/>
        <end position="176"/>
    </location>
</feature>
<feature type="compositionally biased region" description="Basic and acidic residues" evidence="1">
    <location>
        <begin position="165"/>
        <end position="176"/>
    </location>
</feature>
<gene>
    <name evidence="2" type="ORF">ESP51_02705</name>
</gene>
<comment type="caution">
    <text evidence="2">The sequence shown here is derived from an EMBL/GenBank/DDBJ whole genome shotgun (WGS) entry which is preliminary data.</text>
</comment>
<dbReference type="Proteomes" id="UP000293865">
    <property type="component" value="Unassembled WGS sequence"/>
</dbReference>
<dbReference type="EMBL" id="SDPN01000003">
    <property type="protein sequence ID" value="RXZ72729.1"/>
    <property type="molecule type" value="Genomic_DNA"/>
</dbReference>
<dbReference type="InterPro" id="IPR009467">
    <property type="entry name" value="Glycolipid-bd_prot_put"/>
</dbReference>
<reference evidence="2 3" key="1">
    <citation type="submission" date="2019-01" db="EMBL/GenBank/DDBJ databases">
        <title>Agromyces.</title>
        <authorList>
            <person name="Li J."/>
        </authorList>
    </citation>
    <scope>NUCLEOTIDE SEQUENCE [LARGE SCALE GENOMIC DNA]</scope>
    <source>
        <strain evidence="2 3">DSM 15934</strain>
    </source>
</reference>
<evidence type="ECO:0000256" key="1">
    <source>
        <dbReference type="SAM" id="MobiDB-lite"/>
    </source>
</evidence>
<dbReference type="AlphaFoldDB" id="A0A4Q2L514"/>